<protein>
    <submittedName>
        <fullName evidence="1">Gliding motility lipoprotein GldD</fullName>
    </submittedName>
</protein>
<dbReference type="PROSITE" id="PS51257">
    <property type="entry name" value="PROKAR_LIPOPROTEIN"/>
    <property type="match status" value="1"/>
</dbReference>
<dbReference type="Pfam" id="PF25593">
    <property type="entry name" value="GldD_lipo"/>
    <property type="match status" value="1"/>
</dbReference>
<dbReference type="EMBL" id="JBHULX010000001">
    <property type="protein sequence ID" value="MFD2589404.1"/>
    <property type="molecule type" value="Genomic_DNA"/>
</dbReference>
<comment type="caution">
    <text evidence="1">The sequence shown here is derived from an EMBL/GenBank/DDBJ whole genome shotgun (WGS) entry which is preliminary data.</text>
</comment>
<evidence type="ECO:0000313" key="1">
    <source>
        <dbReference type="EMBL" id="MFD2589404.1"/>
    </source>
</evidence>
<name>A0ABW5N5J0_9FLAO</name>
<evidence type="ECO:0000313" key="2">
    <source>
        <dbReference type="Proteomes" id="UP001597459"/>
    </source>
</evidence>
<sequence length="191" mass="22122">MKQRRIYSIFIFAVILLLGACGKETLPKPKAMLKLSYPKPSYIDLLSYCGYSFEVNKQAIVKPMGKQGSCWYNIEYPTLKATMYISYFKVNNNLDSLLRDAQNLTQEHVVKADEILQEPYDDRKNKVYGMFYEVRGDAASQSQFYATDSVHHFISGSVYFKARPNYDSILPAANYMKGDMRKLVETIRWNE</sequence>
<dbReference type="RefSeq" id="WP_176027981.1">
    <property type="nucleotide sequence ID" value="NZ_JBHSJV010000001.1"/>
</dbReference>
<gene>
    <name evidence="1" type="primary">gldD</name>
    <name evidence="1" type="ORF">ACFSTE_01085</name>
</gene>
<keyword evidence="1" id="KW-0449">Lipoprotein</keyword>
<dbReference type="Proteomes" id="UP001597459">
    <property type="component" value="Unassembled WGS sequence"/>
</dbReference>
<organism evidence="1 2">
    <name type="scientific">Aquimarina hainanensis</name>
    <dbReference type="NCBI Taxonomy" id="1578017"/>
    <lineage>
        <taxon>Bacteria</taxon>
        <taxon>Pseudomonadati</taxon>
        <taxon>Bacteroidota</taxon>
        <taxon>Flavobacteriia</taxon>
        <taxon>Flavobacteriales</taxon>
        <taxon>Flavobacteriaceae</taxon>
        <taxon>Aquimarina</taxon>
    </lineage>
</organism>
<dbReference type="NCBIfam" id="TIGR03512">
    <property type="entry name" value="GldD_lipo"/>
    <property type="match status" value="1"/>
</dbReference>
<accession>A0ABW5N5J0</accession>
<keyword evidence="2" id="KW-1185">Reference proteome</keyword>
<proteinExistence type="predicted"/>
<dbReference type="InterPro" id="IPR019850">
    <property type="entry name" value="GldD-like"/>
</dbReference>
<reference evidence="2" key="1">
    <citation type="journal article" date="2019" name="Int. J. Syst. Evol. Microbiol.">
        <title>The Global Catalogue of Microorganisms (GCM) 10K type strain sequencing project: providing services to taxonomists for standard genome sequencing and annotation.</title>
        <authorList>
            <consortium name="The Broad Institute Genomics Platform"/>
            <consortium name="The Broad Institute Genome Sequencing Center for Infectious Disease"/>
            <person name="Wu L."/>
            <person name="Ma J."/>
        </authorList>
    </citation>
    <scope>NUCLEOTIDE SEQUENCE [LARGE SCALE GENOMIC DNA]</scope>
    <source>
        <strain evidence="2">KCTC 42423</strain>
    </source>
</reference>